<organism evidence="3 5">
    <name type="scientific">Leptospira perolatii</name>
    <dbReference type="NCBI Taxonomy" id="2023191"/>
    <lineage>
        <taxon>Bacteria</taxon>
        <taxon>Pseudomonadati</taxon>
        <taxon>Spirochaetota</taxon>
        <taxon>Spirochaetia</taxon>
        <taxon>Leptospirales</taxon>
        <taxon>Leptospiraceae</taxon>
        <taxon>Leptospira</taxon>
    </lineage>
</organism>
<dbReference type="Gene3D" id="3.40.50.1820">
    <property type="entry name" value="alpha/beta hydrolase"/>
    <property type="match status" value="1"/>
</dbReference>
<dbReference type="PANTHER" id="PTHR46438">
    <property type="entry name" value="ALPHA/BETA-HYDROLASES SUPERFAMILY PROTEIN"/>
    <property type="match status" value="1"/>
</dbReference>
<gene>
    <name evidence="2" type="ORF">CH360_02035</name>
    <name evidence="3" type="ORF">CH373_02035</name>
</gene>
<dbReference type="InterPro" id="IPR029058">
    <property type="entry name" value="AB_hydrolase_fold"/>
</dbReference>
<accession>A0A2M9ZRY4</accession>
<dbReference type="EMBL" id="NPDY01000001">
    <property type="protein sequence ID" value="PJZ71306.1"/>
    <property type="molecule type" value="Genomic_DNA"/>
</dbReference>
<proteinExistence type="predicted"/>
<reference evidence="4 5" key="1">
    <citation type="submission" date="2017-07" db="EMBL/GenBank/DDBJ databases">
        <title>Leptospira spp. isolated from tropical soils.</title>
        <authorList>
            <person name="Thibeaux R."/>
            <person name="Iraola G."/>
            <person name="Ferres I."/>
            <person name="Bierque E."/>
            <person name="Girault D."/>
            <person name="Soupe-Gilbert M.-E."/>
            <person name="Picardeau M."/>
            <person name="Goarant C."/>
        </authorList>
    </citation>
    <scope>NUCLEOTIDE SEQUENCE [LARGE SCALE GENOMIC DNA]</scope>
    <source>
        <strain evidence="3 5">FH1-B-B1</strain>
        <strain evidence="2 4">FH1-B-C1</strain>
    </source>
</reference>
<evidence type="ECO:0000313" key="2">
    <source>
        <dbReference type="EMBL" id="PJZ71306.1"/>
    </source>
</evidence>
<evidence type="ECO:0000313" key="5">
    <source>
        <dbReference type="Proteomes" id="UP000231990"/>
    </source>
</evidence>
<feature type="domain" description="AB hydrolase-1" evidence="1">
    <location>
        <begin position="35"/>
        <end position="269"/>
    </location>
</feature>
<evidence type="ECO:0000259" key="1">
    <source>
        <dbReference type="Pfam" id="PF12697"/>
    </source>
</evidence>
<evidence type="ECO:0000313" key="4">
    <source>
        <dbReference type="Proteomes" id="UP000231962"/>
    </source>
</evidence>
<dbReference type="EMBL" id="NPDZ01000001">
    <property type="protein sequence ID" value="PJZ74840.1"/>
    <property type="molecule type" value="Genomic_DNA"/>
</dbReference>
<dbReference type="OrthoDB" id="9808398at2"/>
<evidence type="ECO:0000313" key="3">
    <source>
        <dbReference type="EMBL" id="PJZ74840.1"/>
    </source>
</evidence>
<protein>
    <recommendedName>
        <fullName evidence="1">AB hydrolase-1 domain-containing protein</fullName>
    </recommendedName>
</protein>
<dbReference type="Proteomes" id="UP000231962">
    <property type="component" value="Unassembled WGS sequence"/>
</dbReference>
<dbReference type="InterPro" id="IPR000073">
    <property type="entry name" value="AB_hydrolase_1"/>
</dbReference>
<keyword evidence="4" id="KW-1185">Reference proteome</keyword>
<sequence length="293" mass="33153">MVQMKASNNVEIRREVISGNPIHYRSAGKDGDPCIVCLHAIGHSSEDYNFLLNNPPAGFKVIAIDFPGNGKSPLGEQSVSSESYYRLLKEFLLRSEIRNPVVLGNSIGGAVAVRLGADPEIKPRAVVLMDPGGLDKGGGGLFNKLVCKMMVSFFHAGTRKRKWFRSAFHAYYKLVLPSKQAEAARNEIVRNAYEIAPVLEKAWDSFWRDSEDLRPLIAQIDCPVLFCWATRDRFIQLGRNIQAIRKFKNHKLIKYKIGHTPMLECPDRFEKDLKSFLEQNLEKNKEGQLTFSR</sequence>
<comment type="caution">
    <text evidence="3">The sequence shown here is derived from an EMBL/GenBank/DDBJ whole genome shotgun (WGS) entry which is preliminary data.</text>
</comment>
<dbReference type="AlphaFoldDB" id="A0A2M9ZRY4"/>
<dbReference type="PANTHER" id="PTHR46438:SF11">
    <property type="entry name" value="LIPASE-RELATED"/>
    <property type="match status" value="1"/>
</dbReference>
<dbReference type="SUPFAM" id="SSF53474">
    <property type="entry name" value="alpha/beta-Hydrolases"/>
    <property type="match status" value="1"/>
</dbReference>
<name>A0A2M9ZRY4_9LEPT</name>
<dbReference type="Pfam" id="PF12697">
    <property type="entry name" value="Abhydrolase_6"/>
    <property type="match status" value="1"/>
</dbReference>
<dbReference type="PRINTS" id="PR00111">
    <property type="entry name" value="ABHYDROLASE"/>
</dbReference>
<dbReference type="Proteomes" id="UP000231990">
    <property type="component" value="Unassembled WGS sequence"/>
</dbReference>